<name>A0A381UX04_9ZZZZ</name>
<reference evidence="1" key="1">
    <citation type="submission" date="2018-05" db="EMBL/GenBank/DDBJ databases">
        <authorList>
            <person name="Lanie J.A."/>
            <person name="Ng W.-L."/>
            <person name="Kazmierczak K.M."/>
            <person name="Andrzejewski T.M."/>
            <person name="Davidsen T.M."/>
            <person name="Wayne K.J."/>
            <person name="Tettelin H."/>
            <person name="Glass J.I."/>
            <person name="Rusch D."/>
            <person name="Podicherti R."/>
            <person name="Tsui H.-C.T."/>
            <person name="Winkler M.E."/>
        </authorList>
    </citation>
    <scope>NUCLEOTIDE SEQUENCE</scope>
</reference>
<evidence type="ECO:0000313" key="1">
    <source>
        <dbReference type="EMBL" id="SVA32474.1"/>
    </source>
</evidence>
<gene>
    <name evidence="1" type="ORF">METZ01_LOCUS85328</name>
</gene>
<protein>
    <submittedName>
        <fullName evidence="1">Uncharacterized protein</fullName>
    </submittedName>
</protein>
<proteinExistence type="predicted"/>
<accession>A0A381UX04</accession>
<dbReference type="AlphaFoldDB" id="A0A381UX04"/>
<organism evidence="1">
    <name type="scientific">marine metagenome</name>
    <dbReference type="NCBI Taxonomy" id="408172"/>
    <lineage>
        <taxon>unclassified sequences</taxon>
        <taxon>metagenomes</taxon>
        <taxon>ecological metagenomes</taxon>
    </lineage>
</organism>
<sequence>MPFTKHVGRIVSTQQRVVVMFRQLPDEPNSCLLVDVQGLTDDMHNDLMNEVESAQAQQKADFSDHAHTHFFRDGRKMLETLHLEKKFIKLETDKVMMTPDNNTNIRLDELNEQLGSIASNPNLTEDQFNTMHKFTSDAVTVGDEVKPATVTTKDDGVLDDFALAKGYVNQAEGMEAEAKNLRDQAYELIPRRKFNDMRKKEDAVS</sequence>
<dbReference type="EMBL" id="UINC01007287">
    <property type="protein sequence ID" value="SVA32474.1"/>
    <property type="molecule type" value="Genomic_DNA"/>
</dbReference>